<dbReference type="Pfam" id="PF04170">
    <property type="entry name" value="NlpE"/>
    <property type="match status" value="1"/>
</dbReference>
<accession>A0AAD0WKT3</accession>
<evidence type="ECO:0000313" key="2">
    <source>
        <dbReference type="Proteomes" id="UP000263881"/>
    </source>
</evidence>
<dbReference type="Gene3D" id="2.40.128.300">
    <property type="match status" value="1"/>
</dbReference>
<proteinExistence type="predicted"/>
<dbReference type="KEGG" id="lbq:CKQ53_09290"/>
<dbReference type="InterPro" id="IPR007298">
    <property type="entry name" value="Cu-R_lipoprotein_NlpE"/>
</dbReference>
<sequence>MMHKLIISGVLMFGLSGLIGCHSYTVVQSESLQPMAQHYRGTLPDSRNIALYLDADGSFVLNTHSIDGEGHFQRQWEKGQWLRTADKLVLTNTHGGKRYFLAKNNDLTVLDERGRPLLSSQQYHLFAVNPA</sequence>
<name>A0AAD0WKT3_9GAMM</name>
<evidence type="ECO:0000313" key="1">
    <source>
        <dbReference type="EMBL" id="AXW87156.1"/>
    </source>
</evidence>
<keyword evidence="2" id="KW-1185">Reference proteome</keyword>
<dbReference type="AlphaFoldDB" id="A0AAD0WKT3"/>
<protein>
    <submittedName>
        <fullName evidence="1">Uncharacterized protein</fullName>
    </submittedName>
</protein>
<dbReference type="InterPro" id="IPR043176">
    <property type="entry name" value="NlpE_N_sf"/>
</dbReference>
<reference evidence="1 2" key="1">
    <citation type="submission" date="2017-08" db="EMBL/GenBank/DDBJ databases">
        <title>Comparative genomics of bacteria isolated from necrotic lesions of AOD affected trees.</title>
        <authorList>
            <person name="Doonan J."/>
            <person name="Denman S."/>
            <person name="McDonald J.E."/>
        </authorList>
    </citation>
    <scope>NUCLEOTIDE SEQUENCE [LARGE SCALE GENOMIC DNA]</scope>
    <source>
        <strain evidence="1 2">477</strain>
    </source>
</reference>
<dbReference type="Proteomes" id="UP000263881">
    <property type="component" value="Chromosome"/>
</dbReference>
<gene>
    <name evidence="1" type="ORF">CKQ53_09290</name>
</gene>
<dbReference type="RefSeq" id="WP_094117755.1">
    <property type="nucleotide sequence ID" value="NZ_CP023009.1"/>
</dbReference>
<organism evidence="1 2">
    <name type="scientific">Lonsdalea britannica</name>
    <dbReference type="NCBI Taxonomy" id="1082704"/>
    <lineage>
        <taxon>Bacteria</taxon>
        <taxon>Pseudomonadati</taxon>
        <taxon>Pseudomonadota</taxon>
        <taxon>Gammaproteobacteria</taxon>
        <taxon>Enterobacterales</taxon>
        <taxon>Pectobacteriaceae</taxon>
        <taxon>Lonsdalea</taxon>
    </lineage>
</organism>
<dbReference type="PROSITE" id="PS51257">
    <property type="entry name" value="PROKAR_LIPOPROTEIN"/>
    <property type="match status" value="1"/>
</dbReference>
<dbReference type="EMBL" id="CP023009">
    <property type="protein sequence ID" value="AXW87156.1"/>
    <property type="molecule type" value="Genomic_DNA"/>
</dbReference>